<dbReference type="STRING" id="1076872.G8ZY80"/>
<dbReference type="AlphaFoldDB" id="G8ZY80"/>
<dbReference type="eggNOG" id="ENOG502QVNW">
    <property type="taxonomic scope" value="Eukaryota"/>
</dbReference>
<gene>
    <name evidence="2" type="primary">TDEL0G04800</name>
    <name evidence="2" type="ORF">TDEL_0G04800</name>
</gene>
<keyword evidence="1" id="KW-1133">Transmembrane helix</keyword>
<reference evidence="2 3" key="1">
    <citation type="journal article" date="2011" name="Proc. Natl. Acad. Sci. U.S.A.">
        <title>Evolutionary erosion of yeast sex chromosomes by mating-type switching accidents.</title>
        <authorList>
            <person name="Gordon J.L."/>
            <person name="Armisen D."/>
            <person name="Proux-Wera E."/>
            <person name="Oheigeartaigh S.S."/>
            <person name="Byrne K.P."/>
            <person name="Wolfe K.H."/>
        </authorList>
    </citation>
    <scope>NUCLEOTIDE SEQUENCE [LARGE SCALE GENOMIC DNA]</scope>
    <source>
        <strain evidence="3">ATCC 10662 / CBS 1146 / NBRC 0425 / NCYC 2629 / NRRL Y-866</strain>
    </source>
</reference>
<accession>G8ZY80</accession>
<dbReference type="Proteomes" id="UP000005627">
    <property type="component" value="Chromosome 7"/>
</dbReference>
<dbReference type="EMBL" id="HE616748">
    <property type="protein sequence ID" value="CCE93847.1"/>
    <property type="molecule type" value="Genomic_DNA"/>
</dbReference>
<keyword evidence="1" id="KW-0472">Membrane</keyword>
<evidence type="ECO:0000313" key="2">
    <source>
        <dbReference type="EMBL" id="CCE93847.1"/>
    </source>
</evidence>
<dbReference type="InParanoid" id="G8ZY80"/>
<proteinExistence type="predicted"/>
<dbReference type="HOGENOM" id="CLU_061026_0_0_1"/>
<sequence length="396" mass="45962">MIYNLMLNKKYGIVLTVGLIWVLVGVFFLHNRGKNASSGIWEETIDINGVLGPKFDVTKRIAYISGHIGTTTDFKYMAQHLLLENVDYYDSRDFFDYLSSRDGYRSIVIDGTVEEICSTHDAIFISDSLADGWPFIMDGKQPCKNVVFVTTNRFDCGVHEGDREVFYQDFNYSLNRNDEYRARVIANNRFEVPYMRSKGIDVPDYHPVIRPFGYTSVQAIEIDPNDVNAACLIIGRVPQDEILMNNLVDQHTTHKCKVVPYHYGGPKTLEKYESVVVHLPYQVSIMKMWENLAYGVLMLVPSPEFFTQICTENVCQQDHDAMEPKRVIGEEHWSEYLDFYLPGWGECFIQYNSWEELDNILTSKDYLKNVNTCRNKMEDLRELNLQLWKKLLTVLH</sequence>
<evidence type="ECO:0000313" key="3">
    <source>
        <dbReference type="Proteomes" id="UP000005627"/>
    </source>
</evidence>
<dbReference type="RefSeq" id="XP_003683058.1">
    <property type="nucleotide sequence ID" value="XM_003683010.1"/>
</dbReference>
<keyword evidence="1" id="KW-0812">Transmembrane</keyword>
<keyword evidence="3" id="KW-1185">Reference proteome</keyword>
<evidence type="ECO:0008006" key="4">
    <source>
        <dbReference type="Google" id="ProtNLM"/>
    </source>
</evidence>
<dbReference type="GeneID" id="11505299"/>
<feature type="transmembrane region" description="Helical" evidence="1">
    <location>
        <begin position="12"/>
        <end position="30"/>
    </location>
</feature>
<protein>
    <recommendedName>
        <fullName evidence="4">Glycosyltransferase family 1 protein</fullName>
    </recommendedName>
</protein>
<dbReference type="OrthoDB" id="543916at2759"/>
<dbReference type="KEGG" id="tdl:TDEL_0G04800"/>
<name>G8ZY80_TORDE</name>
<organism evidence="2 3">
    <name type="scientific">Torulaspora delbrueckii</name>
    <name type="common">Yeast</name>
    <name type="synonym">Candida colliculosa</name>
    <dbReference type="NCBI Taxonomy" id="4950"/>
    <lineage>
        <taxon>Eukaryota</taxon>
        <taxon>Fungi</taxon>
        <taxon>Dikarya</taxon>
        <taxon>Ascomycota</taxon>
        <taxon>Saccharomycotina</taxon>
        <taxon>Saccharomycetes</taxon>
        <taxon>Saccharomycetales</taxon>
        <taxon>Saccharomycetaceae</taxon>
        <taxon>Torulaspora</taxon>
    </lineage>
</organism>
<evidence type="ECO:0000256" key="1">
    <source>
        <dbReference type="SAM" id="Phobius"/>
    </source>
</evidence>